<dbReference type="Gene3D" id="1.10.10.10">
    <property type="entry name" value="Winged helix-like DNA-binding domain superfamily/Winged helix DNA-binding domain"/>
    <property type="match status" value="1"/>
</dbReference>
<name>A0A837J5X2_9BACT</name>
<dbReference type="PANTHER" id="PTHR42756:SF1">
    <property type="entry name" value="TRANSCRIPTIONAL REPRESSOR OF EMRAB OPERON"/>
    <property type="match status" value="1"/>
</dbReference>
<keyword evidence="3" id="KW-0804">Transcription</keyword>
<dbReference type="InterPro" id="IPR036388">
    <property type="entry name" value="WH-like_DNA-bd_sf"/>
</dbReference>
<dbReference type="GO" id="GO:0003700">
    <property type="term" value="F:DNA-binding transcription factor activity"/>
    <property type="evidence" value="ECO:0007669"/>
    <property type="project" value="InterPro"/>
</dbReference>
<dbReference type="RefSeq" id="WP_004510864.1">
    <property type="nucleotide sequence ID" value="NZ_JAIS01000077.1"/>
</dbReference>
<dbReference type="GO" id="GO:0003677">
    <property type="term" value="F:DNA binding"/>
    <property type="evidence" value="ECO:0007669"/>
    <property type="project" value="UniProtKB-KW"/>
</dbReference>
<dbReference type="Proteomes" id="UP000035526">
    <property type="component" value="Unassembled WGS sequence"/>
</dbReference>
<evidence type="ECO:0000256" key="3">
    <source>
        <dbReference type="ARBA" id="ARBA00023163"/>
    </source>
</evidence>
<evidence type="ECO:0000313" key="6">
    <source>
        <dbReference type="Proteomes" id="UP000035526"/>
    </source>
</evidence>
<dbReference type="AlphaFoldDB" id="A0A837J5X2"/>
<dbReference type="SMART" id="SM00347">
    <property type="entry name" value="HTH_MARR"/>
    <property type="match status" value="1"/>
</dbReference>
<accession>A0A837J5X2</accession>
<evidence type="ECO:0000256" key="2">
    <source>
        <dbReference type="ARBA" id="ARBA00023125"/>
    </source>
</evidence>
<evidence type="ECO:0000256" key="1">
    <source>
        <dbReference type="ARBA" id="ARBA00023015"/>
    </source>
</evidence>
<organism evidence="5 6">
    <name type="scientific">Aliarcobacter butzleri L351</name>
    <dbReference type="NCBI Taxonomy" id="1447259"/>
    <lineage>
        <taxon>Bacteria</taxon>
        <taxon>Pseudomonadati</taxon>
        <taxon>Campylobacterota</taxon>
        <taxon>Epsilonproteobacteria</taxon>
        <taxon>Campylobacterales</taxon>
        <taxon>Arcobacteraceae</taxon>
        <taxon>Aliarcobacter</taxon>
    </lineage>
</organism>
<protein>
    <submittedName>
        <fullName evidence="5">MarR family transcriptional regulator</fullName>
    </submittedName>
</protein>
<reference evidence="5 6" key="1">
    <citation type="submission" date="2014-01" db="EMBL/GenBank/DDBJ databases">
        <title>Development of a Comparative Genomic Fingerprinting Assay for High Resolution Genotyping of Arcobacter butzleri.</title>
        <authorList>
            <person name="Webb A.L."/>
            <person name="Inglis G.D."/>
            <person name="Kruczkiewicz P."/>
            <person name="Selinger L.B."/>
            <person name="Taboada E.N."/>
        </authorList>
    </citation>
    <scope>NUCLEOTIDE SEQUENCE [LARGE SCALE GENOMIC DNA]</scope>
    <source>
        <strain evidence="5 6">L351</strain>
    </source>
</reference>
<dbReference type="Pfam" id="PF12802">
    <property type="entry name" value="MarR_2"/>
    <property type="match status" value="1"/>
</dbReference>
<evidence type="ECO:0000313" key="5">
    <source>
        <dbReference type="EMBL" id="KLE01059.1"/>
    </source>
</evidence>
<feature type="domain" description="HTH marR-type" evidence="4">
    <location>
        <begin position="18"/>
        <end position="155"/>
    </location>
</feature>
<evidence type="ECO:0000259" key="4">
    <source>
        <dbReference type="PROSITE" id="PS50995"/>
    </source>
</evidence>
<keyword evidence="1" id="KW-0805">Transcription regulation</keyword>
<dbReference type="EMBL" id="JAIS01000077">
    <property type="protein sequence ID" value="KLE01059.1"/>
    <property type="molecule type" value="Genomic_DNA"/>
</dbReference>
<dbReference type="SUPFAM" id="SSF46785">
    <property type="entry name" value="Winged helix' DNA-binding domain"/>
    <property type="match status" value="1"/>
</dbReference>
<dbReference type="PANTHER" id="PTHR42756">
    <property type="entry name" value="TRANSCRIPTIONAL REGULATOR, MARR"/>
    <property type="match status" value="1"/>
</dbReference>
<dbReference type="PRINTS" id="PR00598">
    <property type="entry name" value="HTHMARR"/>
</dbReference>
<dbReference type="GO" id="GO:0005737">
    <property type="term" value="C:cytoplasm"/>
    <property type="evidence" value="ECO:0007669"/>
    <property type="project" value="UniProtKB-SubCell"/>
</dbReference>
<dbReference type="InterPro" id="IPR000835">
    <property type="entry name" value="HTH_MarR-typ"/>
</dbReference>
<keyword evidence="2" id="KW-0238">DNA-binding</keyword>
<dbReference type="PROSITE" id="PS50995">
    <property type="entry name" value="HTH_MARR_2"/>
    <property type="match status" value="1"/>
</dbReference>
<dbReference type="InterPro" id="IPR036390">
    <property type="entry name" value="WH_DNA-bd_sf"/>
</dbReference>
<comment type="caution">
    <text evidence="5">The sequence shown here is derived from an EMBL/GenBank/DDBJ whole genome shotgun (WGS) entry which is preliminary data.</text>
</comment>
<sequence length="158" mass="18332">MDKKYIDNFYNTTIKSKEYEVFALSLPITLLHKNMYAKNEQFFKAKYDLLHSHISVLASLYFNKNSLSPTELYDAMLFSSGGMTKILKKLEDRELIEKVASLNDKRSMLICLTEKGQVLVKECMACLSESNEKLFSVLTQKEKENLKNIFSKLIYSMI</sequence>
<gene>
    <name evidence="5" type="ORF">AF76_05615</name>
</gene>
<proteinExistence type="predicted"/>